<dbReference type="InterPro" id="IPR013520">
    <property type="entry name" value="Ribonucl_H"/>
</dbReference>
<dbReference type="Pfam" id="PF00929">
    <property type="entry name" value="RNase_T"/>
    <property type="match status" value="1"/>
</dbReference>
<keyword evidence="3" id="KW-1185">Reference proteome</keyword>
<protein>
    <recommendedName>
        <fullName evidence="1">Exonuclease domain-containing protein</fullName>
    </recommendedName>
</protein>
<gene>
    <name evidence="2" type="ORF">QYF61_004781</name>
</gene>
<dbReference type="InterPro" id="IPR051274">
    <property type="entry name" value="3-5_Exoribonuclease"/>
</dbReference>
<dbReference type="PANTHER" id="PTHR23044">
    <property type="entry name" value="3'-5' EXONUCLEASE ERI1-RELATED"/>
    <property type="match status" value="1"/>
</dbReference>
<dbReference type="EMBL" id="JAUNZN010000006">
    <property type="protein sequence ID" value="KAK4819485.1"/>
    <property type="molecule type" value="Genomic_DNA"/>
</dbReference>
<dbReference type="Proteomes" id="UP001333110">
    <property type="component" value="Unassembled WGS sequence"/>
</dbReference>
<organism evidence="2 3">
    <name type="scientific">Mycteria americana</name>
    <name type="common">Wood stork</name>
    <dbReference type="NCBI Taxonomy" id="33587"/>
    <lineage>
        <taxon>Eukaryota</taxon>
        <taxon>Metazoa</taxon>
        <taxon>Chordata</taxon>
        <taxon>Craniata</taxon>
        <taxon>Vertebrata</taxon>
        <taxon>Euteleostomi</taxon>
        <taxon>Archelosauria</taxon>
        <taxon>Archosauria</taxon>
        <taxon>Dinosauria</taxon>
        <taxon>Saurischia</taxon>
        <taxon>Theropoda</taxon>
        <taxon>Coelurosauria</taxon>
        <taxon>Aves</taxon>
        <taxon>Neognathae</taxon>
        <taxon>Neoaves</taxon>
        <taxon>Aequornithes</taxon>
        <taxon>Ciconiiformes</taxon>
        <taxon>Ciconiidae</taxon>
        <taxon>Mycteria</taxon>
    </lineage>
</organism>
<proteinExistence type="predicted"/>
<dbReference type="PANTHER" id="PTHR23044:SF61">
    <property type="entry name" value="3'-5' EXORIBONUCLEASE 1-RELATED"/>
    <property type="match status" value="1"/>
</dbReference>
<evidence type="ECO:0000313" key="3">
    <source>
        <dbReference type="Proteomes" id="UP001333110"/>
    </source>
</evidence>
<reference evidence="2 3" key="1">
    <citation type="journal article" date="2023" name="J. Hered.">
        <title>Chromosome-level genome of the wood stork (Mycteria americana) provides insight into avian chromosome evolution.</title>
        <authorList>
            <person name="Flamio R. Jr."/>
            <person name="Ramstad K.M."/>
        </authorList>
    </citation>
    <scope>NUCLEOTIDE SEQUENCE [LARGE SCALE GENOMIC DNA]</scope>
    <source>
        <strain evidence="2">JAX WOST 10</strain>
    </source>
</reference>
<dbReference type="GO" id="GO:0003676">
    <property type="term" value="F:nucleic acid binding"/>
    <property type="evidence" value="ECO:0007669"/>
    <property type="project" value="InterPro"/>
</dbReference>
<sequence>MRLGYDEGKDMELLEWVQRRATKVIRGLEHLSCEERLRELGLFSLEKRRLQGDLIAAFQYLKGTYKKDGDRLFSRTCCDRTRDNGFKLKEGRFRLNIRKKCFMMRVVKHWNRLPRDVVDAPSLERFKLTGIIQGMVDGQPSLQQVLERVDEWMAKEGLLDPSVKSIFVTCGDWDLKVIALQWANKGKKNPISGTTSHKELGAQKRIPSIWEGLTEVQHESRSSAMPPKALSWVWCTIRRRVPVGGIWLLLERAHCARGLRNGALILYWLRLDQPAFSARLRIIWLTKPMVYLFTGLHWLKEEGGVNYSAGTGLSIQGQEPFESALLMESFMVLPSAWHPEDGVLCSEIALDQVLAMA</sequence>
<accession>A0AAN7RWS2</accession>
<evidence type="ECO:0000313" key="2">
    <source>
        <dbReference type="EMBL" id="KAK4819485.1"/>
    </source>
</evidence>
<dbReference type="AlphaFoldDB" id="A0AAN7RWS2"/>
<feature type="domain" description="Exonuclease" evidence="1">
    <location>
        <begin position="124"/>
        <end position="189"/>
    </location>
</feature>
<dbReference type="Gene3D" id="3.30.420.10">
    <property type="entry name" value="Ribonuclease H-like superfamily/Ribonuclease H"/>
    <property type="match status" value="1"/>
</dbReference>
<name>A0AAN7RWS2_MYCAM</name>
<dbReference type="SUPFAM" id="SSF53098">
    <property type="entry name" value="Ribonuclease H-like"/>
    <property type="match status" value="1"/>
</dbReference>
<dbReference type="InterPro" id="IPR012337">
    <property type="entry name" value="RNaseH-like_sf"/>
</dbReference>
<evidence type="ECO:0000259" key="1">
    <source>
        <dbReference type="Pfam" id="PF00929"/>
    </source>
</evidence>
<dbReference type="InterPro" id="IPR036397">
    <property type="entry name" value="RNaseH_sf"/>
</dbReference>
<comment type="caution">
    <text evidence="2">The sequence shown here is derived from an EMBL/GenBank/DDBJ whole genome shotgun (WGS) entry which is preliminary data.</text>
</comment>